<proteinExistence type="predicted"/>
<evidence type="ECO:0000313" key="2">
    <source>
        <dbReference type="EMBL" id="OJI87952.1"/>
    </source>
</evidence>
<dbReference type="AlphaFoldDB" id="A0A1L9NFK0"/>
<feature type="transmembrane region" description="Helical" evidence="1">
    <location>
        <begin position="12"/>
        <end position="34"/>
    </location>
</feature>
<dbReference type="Proteomes" id="UP000184304">
    <property type="component" value="Unassembled WGS sequence"/>
</dbReference>
<keyword evidence="3" id="KW-1185">Reference proteome</keyword>
<keyword evidence="1" id="KW-1133">Transmembrane helix</keyword>
<gene>
    <name evidence="2" type="ORF">ASPTUDRAFT_393056</name>
</gene>
<keyword evidence="1" id="KW-0472">Membrane</keyword>
<evidence type="ECO:0000313" key="3">
    <source>
        <dbReference type="Proteomes" id="UP000184304"/>
    </source>
</evidence>
<organism evidence="2 3">
    <name type="scientific">Aspergillus tubingensis (strain CBS 134.48)</name>
    <dbReference type="NCBI Taxonomy" id="767770"/>
    <lineage>
        <taxon>Eukaryota</taxon>
        <taxon>Fungi</taxon>
        <taxon>Dikarya</taxon>
        <taxon>Ascomycota</taxon>
        <taxon>Pezizomycotina</taxon>
        <taxon>Eurotiomycetes</taxon>
        <taxon>Eurotiomycetidae</taxon>
        <taxon>Eurotiales</taxon>
        <taxon>Aspergillaceae</taxon>
        <taxon>Aspergillus</taxon>
        <taxon>Aspergillus subgen. Circumdati</taxon>
    </lineage>
</organism>
<protein>
    <submittedName>
        <fullName evidence="2">Uncharacterized protein</fullName>
    </submittedName>
</protein>
<evidence type="ECO:0000256" key="1">
    <source>
        <dbReference type="SAM" id="Phobius"/>
    </source>
</evidence>
<dbReference type="EMBL" id="KV878180">
    <property type="protein sequence ID" value="OJI87952.1"/>
    <property type="molecule type" value="Genomic_DNA"/>
</dbReference>
<keyword evidence="1" id="KW-0812">Transmembrane</keyword>
<dbReference type="VEuPathDB" id="FungiDB:ASPTUDRAFT_393056"/>
<name>A0A1L9NFK0_ASPTC</name>
<accession>A0A1L9NFK0</accession>
<sequence length="106" mass="11935">MDFLPNWDPVKGSVLAVLASALTVCLAIVVDDYLYGRSIRKQLGDIPIVGVKSDVCSLLRWRSTEYDLVNETAHAYQQVRVYVSVVSIRNYNYSFDSIPKMAYLGL</sequence>
<reference evidence="3" key="1">
    <citation type="journal article" date="2017" name="Genome Biol.">
        <title>Comparative genomics reveals high biological diversity and specific adaptations in the industrially and medically important fungal genus Aspergillus.</title>
        <authorList>
            <person name="de Vries R.P."/>
            <person name="Riley R."/>
            <person name="Wiebenga A."/>
            <person name="Aguilar-Osorio G."/>
            <person name="Amillis S."/>
            <person name="Uchima C.A."/>
            <person name="Anderluh G."/>
            <person name="Asadollahi M."/>
            <person name="Askin M."/>
            <person name="Barry K."/>
            <person name="Battaglia E."/>
            <person name="Bayram O."/>
            <person name="Benocci T."/>
            <person name="Braus-Stromeyer S.A."/>
            <person name="Caldana C."/>
            <person name="Canovas D."/>
            <person name="Cerqueira G.C."/>
            <person name="Chen F."/>
            <person name="Chen W."/>
            <person name="Choi C."/>
            <person name="Clum A."/>
            <person name="Dos Santos R.A."/>
            <person name="Damasio A.R."/>
            <person name="Diallinas G."/>
            <person name="Emri T."/>
            <person name="Fekete E."/>
            <person name="Flipphi M."/>
            <person name="Freyberg S."/>
            <person name="Gallo A."/>
            <person name="Gournas C."/>
            <person name="Habgood R."/>
            <person name="Hainaut M."/>
            <person name="Harispe M.L."/>
            <person name="Henrissat B."/>
            <person name="Hilden K.S."/>
            <person name="Hope R."/>
            <person name="Hossain A."/>
            <person name="Karabika E."/>
            <person name="Karaffa L."/>
            <person name="Karanyi Z."/>
            <person name="Krasevec N."/>
            <person name="Kuo A."/>
            <person name="Kusch H."/>
            <person name="LaButti K."/>
            <person name="Lagendijk E.L."/>
            <person name="Lapidus A."/>
            <person name="Levasseur A."/>
            <person name="Lindquist E."/>
            <person name="Lipzen A."/>
            <person name="Logrieco A.F."/>
            <person name="MacCabe A."/>
            <person name="Maekelae M.R."/>
            <person name="Malavazi I."/>
            <person name="Melin P."/>
            <person name="Meyer V."/>
            <person name="Mielnichuk N."/>
            <person name="Miskei M."/>
            <person name="Molnar A.P."/>
            <person name="Mule G."/>
            <person name="Ngan C.Y."/>
            <person name="Orejas M."/>
            <person name="Orosz E."/>
            <person name="Ouedraogo J.P."/>
            <person name="Overkamp K.M."/>
            <person name="Park H.-S."/>
            <person name="Perrone G."/>
            <person name="Piumi F."/>
            <person name="Punt P.J."/>
            <person name="Ram A.F."/>
            <person name="Ramon A."/>
            <person name="Rauscher S."/>
            <person name="Record E."/>
            <person name="Riano-Pachon D.M."/>
            <person name="Robert V."/>
            <person name="Roehrig J."/>
            <person name="Ruller R."/>
            <person name="Salamov A."/>
            <person name="Salih N.S."/>
            <person name="Samson R.A."/>
            <person name="Sandor E."/>
            <person name="Sanguinetti M."/>
            <person name="Schuetze T."/>
            <person name="Sepcic K."/>
            <person name="Shelest E."/>
            <person name="Sherlock G."/>
            <person name="Sophianopoulou V."/>
            <person name="Squina F.M."/>
            <person name="Sun H."/>
            <person name="Susca A."/>
            <person name="Todd R.B."/>
            <person name="Tsang A."/>
            <person name="Unkles S.E."/>
            <person name="van de Wiele N."/>
            <person name="van Rossen-Uffink D."/>
            <person name="Oliveira J.V."/>
            <person name="Vesth T.C."/>
            <person name="Visser J."/>
            <person name="Yu J.-H."/>
            <person name="Zhou M."/>
            <person name="Andersen M.R."/>
            <person name="Archer D.B."/>
            <person name="Baker S.E."/>
            <person name="Benoit I."/>
            <person name="Brakhage A.A."/>
            <person name="Braus G.H."/>
            <person name="Fischer R."/>
            <person name="Frisvad J.C."/>
            <person name="Goldman G.H."/>
            <person name="Houbraken J."/>
            <person name="Oakley B."/>
            <person name="Pocsi I."/>
            <person name="Scazzocchio C."/>
            <person name="Seiboth B."/>
            <person name="vanKuyk P.A."/>
            <person name="Wortman J."/>
            <person name="Dyer P.S."/>
            <person name="Grigoriev I.V."/>
        </authorList>
    </citation>
    <scope>NUCLEOTIDE SEQUENCE [LARGE SCALE GENOMIC DNA]</scope>
    <source>
        <strain evidence="3">CBS 134.48</strain>
    </source>
</reference>